<organism evidence="2">
    <name type="scientific">Asparagopsis taxiformis</name>
    <dbReference type="NCBI Taxonomy" id="260499"/>
    <lineage>
        <taxon>Eukaryota</taxon>
        <taxon>Rhodophyta</taxon>
        <taxon>Florideophyceae</taxon>
        <taxon>Rhodymeniophycidae</taxon>
        <taxon>Bonnemaisoniales</taxon>
        <taxon>Bonnemaisoniaceae</taxon>
        <taxon>Asparagopsis</taxon>
    </lineage>
</organism>
<dbReference type="AlphaFoldDB" id="A0A1C9CC09"/>
<keyword evidence="1" id="KW-0812">Transmembrane</keyword>
<reference evidence="2" key="1">
    <citation type="journal article" date="2016" name="BMC Biol.">
        <title>Parallel evolution of highly conserved plastid genome architecture in red seaweeds and seed plants.</title>
        <authorList>
            <person name="Lee J."/>
            <person name="Cho C.H."/>
            <person name="Park S.I."/>
            <person name="Choi J.W."/>
            <person name="Song H.S."/>
            <person name="West J.A."/>
            <person name="Bhattacharya D."/>
            <person name="Yoon H.S."/>
        </authorList>
    </citation>
    <scope>NUCLEOTIDE SEQUENCE</scope>
</reference>
<keyword evidence="1" id="KW-1133">Transmembrane helix</keyword>
<sequence length="676" mass="80950">MKNIILSIFHKTIHLLYIVLLTINYNLLWIYGQYKITTLAFNGNIDVTYPNKQINNYTFSFEDYNNIFYKNKFLKLLKIKIFYVKKNRYSNNYLYNIINHLNKSGFIKAIKVSINIENNKNYFCFNIKLNSIVKIIKIKNISTLLIPKKILMQAFNMQIGLPKNYIHIHKSLKIIKNWYHVRGFKWLQINLVEDNQHNICIEVNEGIIKENIFFCKNSYNQSIDSRLQTLIQKELNIKPGKIINLKKIELGIINLKDNQLITNCNYQVIHNSYNDIVIIIKYSLKNDRFSYLFTKNIGLLYLSQVNWFNIMKFIFYTPIQKIPSIFFSLNQYLGFQYFLSQINNYNLRIDLRNINNFINLNYISSYSYLNIHKNLTSHLRIHILNKKYKIDNPNAISIIKQYNTKRDKSIKTLNYYGLNILFKHNSVYSTYLEEKFVIYHSRSHKKNINIRNYSYSLDPYFYLTKKIIQLIQQTFISFKLYFKYNTLNFNHKNLIGRFLVICSEHIINTSFQPFNSLYLFKHLGQNLYFKYQETFLVSSIIQTLKNNIIIILIESQLSLFDTPYIKVFDEHYLLQQTKYLLSSLASYKFNIEYQITNTFYYTFYTYLDYKNNISLSQDSLNLITSYIINNNHNYTAGIGLQLNIPINRIPSFRLEYVVDGKNHCFQLKSYSKYTQQ</sequence>
<dbReference type="Gene3D" id="3.10.20.310">
    <property type="entry name" value="membrane protein fhac"/>
    <property type="match status" value="1"/>
</dbReference>
<accession>A0A1C9CC09</accession>
<protein>
    <recommendedName>
        <fullName evidence="3">POTRA domain-containing protein</fullName>
    </recommendedName>
</protein>
<feature type="transmembrane region" description="Helical" evidence="1">
    <location>
        <begin position="12"/>
        <end position="32"/>
    </location>
</feature>
<dbReference type="RefSeq" id="YP_009294450.1">
    <property type="nucleotide sequence ID" value="NC_031148.1"/>
</dbReference>
<evidence type="ECO:0008006" key="3">
    <source>
        <dbReference type="Google" id="ProtNLM"/>
    </source>
</evidence>
<evidence type="ECO:0000313" key="2">
    <source>
        <dbReference type="EMBL" id="AOM65933.1"/>
    </source>
</evidence>
<dbReference type="GeneID" id="29070434"/>
<keyword evidence="1" id="KW-0472">Membrane</keyword>
<name>A0A1C9CC09_9FLOR</name>
<dbReference type="EMBL" id="KX284717">
    <property type="protein sequence ID" value="AOM65933.1"/>
    <property type="molecule type" value="Genomic_DNA"/>
</dbReference>
<evidence type="ECO:0000256" key="1">
    <source>
        <dbReference type="SAM" id="Phobius"/>
    </source>
</evidence>
<geneLocation type="plastid" evidence="2"/>
<gene>
    <name evidence="2" type="primary">orf621</name>
    <name evidence="2" type="ORF">Aspa_054</name>
</gene>
<keyword evidence="2" id="KW-0934">Plastid</keyword>
<proteinExistence type="predicted"/>